<name>A0A1I2I755_9MICO</name>
<dbReference type="Pfam" id="PF00005">
    <property type="entry name" value="ABC_tran"/>
    <property type="match status" value="1"/>
</dbReference>
<dbReference type="InterPro" id="IPR003593">
    <property type="entry name" value="AAA+_ATPase"/>
</dbReference>
<dbReference type="SUPFAM" id="SSF52540">
    <property type="entry name" value="P-loop containing nucleoside triphosphate hydrolases"/>
    <property type="match status" value="1"/>
</dbReference>
<keyword evidence="3" id="KW-0547">Nucleotide-binding</keyword>
<dbReference type="Proteomes" id="UP000198520">
    <property type="component" value="Unassembled WGS sequence"/>
</dbReference>
<dbReference type="GO" id="GO:0016887">
    <property type="term" value="F:ATP hydrolysis activity"/>
    <property type="evidence" value="ECO:0007669"/>
    <property type="project" value="InterPro"/>
</dbReference>
<gene>
    <name evidence="7" type="ORF">SAMN04488035_2718</name>
</gene>
<keyword evidence="2" id="KW-0813">Transport</keyword>
<keyword evidence="4 7" id="KW-0067">ATP-binding</keyword>
<dbReference type="GO" id="GO:0005886">
    <property type="term" value="C:plasma membrane"/>
    <property type="evidence" value="ECO:0007669"/>
    <property type="project" value="UniProtKB-SubCell"/>
</dbReference>
<protein>
    <submittedName>
        <fullName evidence="7">ABC-2 type transport system ATP-binding protein</fullName>
    </submittedName>
</protein>
<evidence type="ECO:0000256" key="4">
    <source>
        <dbReference type="ARBA" id="ARBA00022840"/>
    </source>
</evidence>
<evidence type="ECO:0000256" key="1">
    <source>
        <dbReference type="ARBA" id="ARBA00004202"/>
    </source>
</evidence>
<dbReference type="PANTHER" id="PTHR42711">
    <property type="entry name" value="ABC TRANSPORTER ATP-BINDING PROTEIN"/>
    <property type="match status" value="1"/>
</dbReference>
<feature type="domain" description="ABC transporter" evidence="6">
    <location>
        <begin position="24"/>
        <end position="259"/>
    </location>
</feature>
<evidence type="ECO:0000313" key="8">
    <source>
        <dbReference type="Proteomes" id="UP000198520"/>
    </source>
</evidence>
<evidence type="ECO:0000256" key="5">
    <source>
        <dbReference type="ARBA" id="ARBA00023251"/>
    </source>
</evidence>
<dbReference type="SMART" id="SM00382">
    <property type="entry name" value="AAA"/>
    <property type="match status" value="1"/>
</dbReference>
<sequence>MNTPAIVARQLTKDYSIADRGDGLRGSLRTLAGRRTTKVRAVDDVSFEIPRGAIVGFLGPNGAGKSTTIKMMTGIIRPDTGDVSVLGVDPARQRIRNAQQIGVVFGQRSQLSWDVPVRESLRLVASIYGVTRADTESVIASAAAELELGPLLAKPTRQLSLGQKMRCEIAAALIHRPPVVYLDEPTIGLDVQVKELIRGYLQRINREFGTTIVLTTHDMGDVEALCQSVLVIDAGRVVFDGAIHDLKDTVEPRRTVIFRRSSGWSEGIVEELNAVLPDGARVEEAQDAVLTVVLDPLTTTSGRVVSAVASRYESDEVSVHEPTIEAVVRQIYAGALA</sequence>
<dbReference type="STRING" id="285351.SAMN04488035_2718"/>
<dbReference type="EMBL" id="FONZ01000009">
    <property type="protein sequence ID" value="SFF37473.1"/>
    <property type="molecule type" value="Genomic_DNA"/>
</dbReference>
<keyword evidence="8" id="KW-1185">Reference proteome</keyword>
<comment type="subcellular location">
    <subcellularLocation>
        <location evidence="1">Cell membrane</location>
        <topology evidence="1">Peripheral membrane protein</topology>
    </subcellularLocation>
</comment>
<dbReference type="AlphaFoldDB" id="A0A1I2I755"/>
<dbReference type="InterPro" id="IPR003439">
    <property type="entry name" value="ABC_transporter-like_ATP-bd"/>
</dbReference>
<dbReference type="PANTHER" id="PTHR42711:SF1">
    <property type="entry name" value="ABC-TRANSPORT PROTEIN, ATP-BINDING COMPONENT"/>
    <property type="match status" value="1"/>
</dbReference>
<dbReference type="GO" id="GO:0046677">
    <property type="term" value="P:response to antibiotic"/>
    <property type="evidence" value="ECO:0007669"/>
    <property type="project" value="UniProtKB-KW"/>
</dbReference>
<keyword evidence="5" id="KW-0046">Antibiotic resistance</keyword>
<dbReference type="Gene3D" id="3.40.50.300">
    <property type="entry name" value="P-loop containing nucleotide triphosphate hydrolases"/>
    <property type="match status" value="1"/>
</dbReference>
<proteinExistence type="predicted"/>
<organism evidence="7 8">
    <name type="scientific">Flavimobilis marinus</name>
    <dbReference type="NCBI Taxonomy" id="285351"/>
    <lineage>
        <taxon>Bacteria</taxon>
        <taxon>Bacillati</taxon>
        <taxon>Actinomycetota</taxon>
        <taxon>Actinomycetes</taxon>
        <taxon>Micrococcales</taxon>
        <taxon>Jonesiaceae</taxon>
        <taxon>Flavimobilis</taxon>
    </lineage>
</organism>
<dbReference type="InterPro" id="IPR027417">
    <property type="entry name" value="P-loop_NTPase"/>
</dbReference>
<dbReference type="GO" id="GO:0005524">
    <property type="term" value="F:ATP binding"/>
    <property type="evidence" value="ECO:0007669"/>
    <property type="project" value="UniProtKB-KW"/>
</dbReference>
<dbReference type="InterPro" id="IPR050763">
    <property type="entry name" value="ABC_transporter_ATP-binding"/>
</dbReference>
<evidence type="ECO:0000256" key="2">
    <source>
        <dbReference type="ARBA" id="ARBA00022448"/>
    </source>
</evidence>
<reference evidence="8" key="1">
    <citation type="submission" date="2016-10" db="EMBL/GenBank/DDBJ databases">
        <authorList>
            <person name="Varghese N."/>
            <person name="Submissions S."/>
        </authorList>
    </citation>
    <scope>NUCLEOTIDE SEQUENCE [LARGE SCALE GENOMIC DNA]</scope>
    <source>
        <strain evidence="8">DSM 19083</strain>
    </source>
</reference>
<evidence type="ECO:0000313" key="7">
    <source>
        <dbReference type="EMBL" id="SFF37473.1"/>
    </source>
</evidence>
<accession>A0A1I2I755</accession>
<evidence type="ECO:0000256" key="3">
    <source>
        <dbReference type="ARBA" id="ARBA00022741"/>
    </source>
</evidence>
<dbReference type="PROSITE" id="PS50893">
    <property type="entry name" value="ABC_TRANSPORTER_2"/>
    <property type="match status" value="1"/>
</dbReference>
<evidence type="ECO:0000259" key="6">
    <source>
        <dbReference type="PROSITE" id="PS50893"/>
    </source>
</evidence>